<organism evidence="1 2">
    <name type="scientific">Okeania hirsuta</name>
    <dbReference type="NCBI Taxonomy" id="1458930"/>
    <lineage>
        <taxon>Bacteria</taxon>
        <taxon>Bacillati</taxon>
        <taxon>Cyanobacteriota</taxon>
        <taxon>Cyanophyceae</taxon>
        <taxon>Oscillatoriophycideae</taxon>
        <taxon>Oscillatoriales</taxon>
        <taxon>Microcoleaceae</taxon>
        <taxon>Okeania</taxon>
    </lineage>
</organism>
<proteinExistence type="predicted"/>
<name>A0A3N6NNR3_9CYAN</name>
<sequence>MIKKCREWGGGGSCNSNQWSEKLFLQAYGNRRCPEGATLNKIIGYCVENNQVMGPFPQELITACVKANGGNSCQLNLWNARFLYKLMQDEGIVSKIDKPPQFVMLAFDGSSSLDAWKRSRNFAQEMEKKGINLRFTYFVSAVYFVSKDKRKLYDAPGGKGKGRSDIGWGDTAEDIALRLEQVNLAYQEGHEIGSHAVGHFDGSKWSEKDWSEEFKYFEQFFFGAHKINELPGSLVFDRTAIEGFRAPLLARSPGLYKVLAKNGFRYDTSKVALSNYWPRKENGIWNFPLASLTNSRGKNVLSMDYNFYYLHSKAKPNPRNAKRYEEDTLKTYMKYFQNNYNGNRAPIDIGHHFSAWNNGAYWNAMFRFAESVCGLPEVRCVTYSELADFMDLLSDEQITAYQQGNFPKSSEDEVAQE</sequence>
<dbReference type="SUPFAM" id="SSF88713">
    <property type="entry name" value="Glycoside hydrolase/deacetylase"/>
    <property type="match status" value="1"/>
</dbReference>
<dbReference type="Proteomes" id="UP000269154">
    <property type="component" value="Unassembled WGS sequence"/>
</dbReference>
<dbReference type="Gene3D" id="3.20.20.370">
    <property type="entry name" value="Glycoside hydrolase/deacetylase"/>
    <property type="match status" value="1"/>
</dbReference>
<dbReference type="GO" id="GO:0005975">
    <property type="term" value="P:carbohydrate metabolic process"/>
    <property type="evidence" value="ECO:0007669"/>
    <property type="project" value="InterPro"/>
</dbReference>
<evidence type="ECO:0000313" key="1">
    <source>
        <dbReference type="EMBL" id="RQH42178.1"/>
    </source>
</evidence>
<dbReference type="InterPro" id="IPR052740">
    <property type="entry name" value="CE4"/>
</dbReference>
<dbReference type="EMBL" id="RCBY01000079">
    <property type="protein sequence ID" value="RQH42178.1"/>
    <property type="molecule type" value="Genomic_DNA"/>
</dbReference>
<dbReference type="AlphaFoldDB" id="A0A3N6NNR3"/>
<protein>
    <recommendedName>
        <fullName evidence="3">Polysaccharide deacetylase</fullName>
    </recommendedName>
</protein>
<evidence type="ECO:0000313" key="2">
    <source>
        <dbReference type="Proteomes" id="UP000269154"/>
    </source>
</evidence>
<reference evidence="1 2" key="1">
    <citation type="journal article" date="2018" name="ACS Chem. Biol.">
        <title>Ketoreductase domain dysfunction expands chemodiversity: malyngamide biosynthesis in the cyanobacterium Okeania hirsuta.</title>
        <authorList>
            <person name="Moss N.A."/>
            <person name="Leao T."/>
            <person name="Rankin M."/>
            <person name="McCullough T.M."/>
            <person name="Qu P."/>
            <person name="Korobeynikov A."/>
            <person name="Smith J.L."/>
            <person name="Gerwick L."/>
            <person name="Gerwick W.H."/>
        </authorList>
    </citation>
    <scope>NUCLEOTIDE SEQUENCE [LARGE SCALE GENOMIC DNA]</scope>
    <source>
        <strain evidence="1 2">PAB10Feb10-1</strain>
    </source>
</reference>
<keyword evidence="2" id="KW-1185">Reference proteome</keyword>
<dbReference type="PANTHER" id="PTHR45985:SF3">
    <property type="entry name" value="CHITIN DEACETYLASE-LIKE 4"/>
    <property type="match status" value="1"/>
</dbReference>
<dbReference type="PANTHER" id="PTHR45985">
    <property type="match status" value="1"/>
</dbReference>
<evidence type="ECO:0008006" key="3">
    <source>
        <dbReference type="Google" id="ProtNLM"/>
    </source>
</evidence>
<dbReference type="InterPro" id="IPR011330">
    <property type="entry name" value="Glyco_hydro/deAcase_b/a-brl"/>
</dbReference>
<gene>
    <name evidence="1" type="ORF">D5R40_15325</name>
</gene>
<comment type="caution">
    <text evidence="1">The sequence shown here is derived from an EMBL/GenBank/DDBJ whole genome shotgun (WGS) entry which is preliminary data.</text>
</comment>
<accession>A0A3N6NNR3</accession>